<feature type="domain" description="DUF1868" evidence="1">
    <location>
        <begin position="8"/>
        <end position="115"/>
    </location>
</feature>
<name>A0A4Y6V020_SACBS</name>
<dbReference type="Proteomes" id="UP000316968">
    <property type="component" value="Chromosome"/>
</dbReference>
<accession>A0A4Y6V020</accession>
<dbReference type="EMBL" id="CP041217">
    <property type="protein sequence ID" value="QDH23333.1"/>
    <property type="molecule type" value="Genomic_DNA"/>
</dbReference>
<reference evidence="2 3" key="1">
    <citation type="submission" date="2019-06" db="EMBL/GenBank/DDBJ databases">
        <title>Saccharibacillus brassicae sp. nov., an endophytic bacterium isolated from Chinese cabbage seeds (Brassica pekinensis).</title>
        <authorList>
            <person name="Jiang L."/>
            <person name="Lee J."/>
            <person name="Kim S.W."/>
        </authorList>
    </citation>
    <scope>NUCLEOTIDE SEQUENCE [LARGE SCALE GENOMIC DNA]</scope>
    <source>
        <strain evidence="3">KCTC 43072 / ATSA2</strain>
    </source>
</reference>
<dbReference type="SUPFAM" id="SSF55144">
    <property type="entry name" value="LigT-like"/>
    <property type="match status" value="1"/>
</dbReference>
<evidence type="ECO:0000259" key="1">
    <source>
        <dbReference type="Pfam" id="PF08975"/>
    </source>
</evidence>
<evidence type="ECO:0000313" key="2">
    <source>
        <dbReference type="EMBL" id="QDH23333.1"/>
    </source>
</evidence>
<dbReference type="Gene3D" id="3.90.1140.10">
    <property type="entry name" value="Cyclic phosphodiesterase"/>
    <property type="match status" value="1"/>
</dbReference>
<dbReference type="Pfam" id="PF08975">
    <property type="entry name" value="2H-phosphodiest"/>
    <property type="match status" value="1"/>
</dbReference>
<dbReference type="InterPro" id="IPR015069">
    <property type="entry name" value="2H-PEstase_DUF1868"/>
</dbReference>
<sequence>MPHETSLKFDPDGQAKPYPGNTVISFIREDRFAVYRLAKEVSQRFRSSGLANCYAFLPYESFHVTVLKLCREIDRGTPRWPALLPPDASFAEVDRYLQSAFERTTQPGPIMMRAYACEDCNIRLEPAAESDARRIALYREQLAQAAGLRHEDHDHYSFHLTFSYRLAALDAQQEATAQRISGEYTDFLRREEIVFEMTEPVFAIFNDMLHYDTDLRTRSKT</sequence>
<protein>
    <submittedName>
        <fullName evidence="2">DUF1868 domain-containing protein</fullName>
    </submittedName>
</protein>
<proteinExistence type="predicted"/>
<dbReference type="OrthoDB" id="151828at2"/>
<dbReference type="InterPro" id="IPR009097">
    <property type="entry name" value="Cyclic_Pdiesterase"/>
</dbReference>
<gene>
    <name evidence="2" type="ORF">FFV09_22165</name>
</gene>
<dbReference type="KEGG" id="saca:FFV09_22165"/>
<evidence type="ECO:0000313" key="3">
    <source>
        <dbReference type="Proteomes" id="UP000316968"/>
    </source>
</evidence>
<dbReference type="RefSeq" id="WP_141449870.1">
    <property type="nucleotide sequence ID" value="NZ_CP041217.1"/>
</dbReference>
<dbReference type="AlphaFoldDB" id="A0A4Y6V020"/>
<keyword evidence="3" id="KW-1185">Reference proteome</keyword>
<organism evidence="2 3">
    <name type="scientific">Saccharibacillus brassicae</name>
    <dbReference type="NCBI Taxonomy" id="2583377"/>
    <lineage>
        <taxon>Bacteria</taxon>
        <taxon>Bacillati</taxon>
        <taxon>Bacillota</taxon>
        <taxon>Bacilli</taxon>
        <taxon>Bacillales</taxon>
        <taxon>Paenibacillaceae</taxon>
        <taxon>Saccharibacillus</taxon>
    </lineage>
</organism>